<dbReference type="EMBL" id="CP021130">
    <property type="protein sequence ID" value="AWR86909.1"/>
    <property type="molecule type" value="Genomic_DNA"/>
</dbReference>
<keyword evidence="2" id="KW-1185">Reference proteome</keyword>
<gene>
    <name evidence="1" type="ORF">Mtai_v1c16700</name>
</gene>
<name>A0ABM6WII0_9DEIN</name>
<sequence length="81" mass="9221">MQRLNQAIMPKKEKKRLQVVISDDQDALLTKLAYELSSPEQLVSKSEVVRLAIEKLADGMEEGQQKAELKALLKRLEAQEE</sequence>
<evidence type="ECO:0008006" key="3">
    <source>
        <dbReference type="Google" id="ProtNLM"/>
    </source>
</evidence>
<organism evidence="1 2">
    <name type="scientific">Meiothermus taiwanensis WR-220</name>
    <dbReference type="NCBI Taxonomy" id="1339250"/>
    <lineage>
        <taxon>Bacteria</taxon>
        <taxon>Thermotogati</taxon>
        <taxon>Deinococcota</taxon>
        <taxon>Deinococci</taxon>
        <taxon>Thermales</taxon>
        <taxon>Thermaceae</taxon>
        <taxon>Meiothermus</taxon>
    </lineage>
</organism>
<protein>
    <recommendedName>
        <fullName evidence="3">Transcriptional regulator</fullName>
    </recommendedName>
</protein>
<accession>A0ABM6WII0</accession>
<proteinExistence type="predicted"/>
<evidence type="ECO:0000313" key="2">
    <source>
        <dbReference type="Proteomes" id="UP000263013"/>
    </source>
</evidence>
<dbReference type="Proteomes" id="UP000263013">
    <property type="component" value="Chromosome"/>
</dbReference>
<reference evidence="1 2" key="1">
    <citation type="submission" date="2017-05" db="EMBL/GenBank/DDBJ databases">
        <title>Complete genome sequence of Meiothermus taiwanensis WR-220.</title>
        <authorList>
            <person name="Wu W.-L."/>
            <person name="Lo W.-S."/>
            <person name="Kuo C.-H."/>
            <person name="Wu S.-H."/>
        </authorList>
    </citation>
    <scope>NUCLEOTIDE SEQUENCE [LARGE SCALE GENOMIC DNA]</scope>
    <source>
        <strain evidence="1 2">WR-220</strain>
    </source>
</reference>
<evidence type="ECO:0000313" key="1">
    <source>
        <dbReference type="EMBL" id="AWR86909.1"/>
    </source>
</evidence>